<evidence type="ECO:0000256" key="2">
    <source>
        <dbReference type="ARBA" id="ARBA00022475"/>
    </source>
</evidence>
<feature type="domain" description="ABC3 transporter permease C-terminal" evidence="7">
    <location>
        <begin position="647"/>
        <end position="765"/>
    </location>
</feature>
<protein>
    <submittedName>
        <fullName evidence="8">ABC transport system permease protein</fullName>
    </submittedName>
</protein>
<organism evidence="8 9">
    <name type="scientific">Paenibacillus turicensis</name>
    <dbReference type="NCBI Taxonomy" id="160487"/>
    <lineage>
        <taxon>Bacteria</taxon>
        <taxon>Bacillati</taxon>
        <taxon>Bacillota</taxon>
        <taxon>Bacilli</taxon>
        <taxon>Bacillales</taxon>
        <taxon>Paenibacillaceae</taxon>
        <taxon>Paenibacillus</taxon>
    </lineage>
</organism>
<evidence type="ECO:0000256" key="1">
    <source>
        <dbReference type="ARBA" id="ARBA00004651"/>
    </source>
</evidence>
<evidence type="ECO:0000313" key="9">
    <source>
        <dbReference type="Proteomes" id="UP001519272"/>
    </source>
</evidence>
<evidence type="ECO:0000256" key="3">
    <source>
        <dbReference type="ARBA" id="ARBA00022692"/>
    </source>
</evidence>
<dbReference type="InterPro" id="IPR038766">
    <property type="entry name" value="Membrane_comp_ABC_pdt"/>
</dbReference>
<gene>
    <name evidence="8" type="ORF">J2Z32_000334</name>
</gene>
<dbReference type="EMBL" id="JAGGKG010000001">
    <property type="protein sequence ID" value="MBP1903722.1"/>
    <property type="molecule type" value="Genomic_DNA"/>
</dbReference>
<dbReference type="Pfam" id="PF02687">
    <property type="entry name" value="FtsX"/>
    <property type="match status" value="2"/>
</dbReference>
<dbReference type="InterPro" id="IPR003838">
    <property type="entry name" value="ABC3_permease_C"/>
</dbReference>
<dbReference type="PANTHER" id="PTHR30287:SF2">
    <property type="entry name" value="BLL1001 PROTEIN"/>
    <property type="match status" value="1"/>
</dbReference>
<name>A0ABS4FMB5_9BACL</name>
<feature type="transmembrane region" description="Helical" evidence="6">
    <location>
        <begin position="302"/>
        <end position="322"/>
    </location>
</feature>
<comment type="subcellular location">
    <subcellularLocation>
        <location evidence="1">Cell membrane</location>
        <topology evidence="1">Multi-pass membrane protein</topology>
    </subcellularLocation>
</comment>
<feature type="transmembrane region" description="Helical" evidence="6">
    <location>
        <begin position="738"/>
        <end position="760"/>
    </location>
</feature>
<sequence>MYRKIVQNDIVKNKWMSLILILFIAAAAMLVSLASMLTVHLSSSIDVLMSKAKTPHFLQMHTGNLESQRLEQFAKSQAEVDEYQILEFLQIDNTAIMMGGKSLADSVQDHGFVTQSKHFDFLLNLDGEVIHAKDGEIYVPVNYMKDNSAQIGESIVVNGQSFNIAGFLRDSQMNSLLASSKRFLISENDYAQLKTKAEGTLQYLIEFRLNDLSKLGSFQTAYTTAGLEANGPTLTYSLFKMLNAISDGLMIAVILLVSLLVVIIAMMCIRFTLLAKMEDEYRDIGVMKAIGFRAASIKKIYLIPYTVMAGIGCMLGFTISYLCKGLLLQNIRLYMGEVEDSIFSVVIGLIGILIIFILVTMYVSFVLRRFRQISATEALRYGAAQGAGAGSKRFNLGSSKWLNTNLFLGFKDVLLRKKMYITMLIVLMMSTFIMLVPHHLYHTISSDNFIRYMGIGKSDLRIDIPQGDQTRSQEMQLEQTLRNDSDIQKYAIFHTKSFMIKRENGSEELIKIELGNHHIFPLSYSEGAAPKLEDEIALSLLLSQELGKKVGDSMTIKQQGIFKSFKVSGIYSDITNGGKTAKATFTDESASTIWSIMYAQLKDSIVVADKVNQYSEPFPFAKMTGIDDFKAQTFGSTITSIKLASYVAAGIALILTMLITLLFTKMLVAKDRFSIGVMKALGFRNDDVMKQYFSRSILVALIALILGVFLANYVGAFVVGGILSSFGASSFQFEVSPFIAYVISPLLLIIAVFIATLLGASDVNKIKIYENIKE</sequence>
<reference evidence="8 9" key="1">
    <citation type="submission" date="2021-03" db="EMBL/GenBank/DDBJ databases">
        <title>Genomic Encyclopedia of Type Strains, Phase IV (KMG-IV): sequencing the most valuable type-strain genomes for metagenomic binning, comparative biology and taxonomic classification.</title>
        <authorList>
            <person name="Goeker M."/>
        </authorList>
    </citation>
    <scope>NUCLEOTIDE SEQUENCE [LARGE SCALE GENOMIC DNA]</scope>
    <source>
        <strain evidence="8 9">DSM 14349</strain>
    </source>
</reference>
<dbReference type="PANTHER" id="PTHR30287">
    <property type="entry name" value="MEMBRANE COMPONENT OF PREDICTED ABC SUPERFAMILY METABOLITE UPTAKE TRANSPORTER"/>
    <property type="match status" value="1"/>
</dbReference>
<feature type="transmembrane region" description="Helical" evidence="6">
    <location>
        <begin position="342"/>
        <end position="367"/>
    </location>
</feature>
<evidence type="ECO:0000256" key="5">
    <source>
        <dbReference type="ARBA" id="ARBA00023136"/>
    </source>
</evidence>
<feature type="domain" description="ABC3 transporter permease C-terminal" evidence="7">
    <location>
        <begin position="256"/>
        <end position="369"/>
    </location>
</feature>
<feature type="transmembrane region" description="Helical" evidence="6">
    <location>
        <begin position="697"/>
        <end position="726"/>
    </location>
</feature>
<feature type="transmembrane region" description="Helical" evidence="6">
    <location>
        <begin position="420"/>
        <end position="441"/>
    </location>
</feature>
<evidence type="ECO:0000313" key="8">
    <source>
        <dbReference type="EMBL" id="MBP1903722.1"/>
    </source>
</evidence>
<dbReference type="RefSeq" id="WP_210087389.1">
    <property type="nucleotide sequence ID" value="NZ_JAGGKG010000001.1"/>
</dbReference>
<keyword evidence="5 6" id="KW-0472">Membrane</keyword>
<keyword evidence="9" id="KW-1185">Reference proteome</keyword>
<comment type="caution">
    <text evidence="8">The sequence shown here is derived from an EMBL/GenBank/DDBJ whole genome shotgun (WGS) entry which is preliminary data.</text>
</comment>
<keyword evidence="2" id="KW-1003">Cell membrane</keyword>
<keyword evidence="3 6" id="KW-0812">Transmembrane</keyword>
<proteinExistence type="predicted"/>
<evidence type="ECO:0000259" key="7">
    <source>
        <dbReference type="Pfam" id="PF02687"/>
    </source>
</evidence>
<feature type="transmembrane region" description="Helical" evidence="6">
    <location>
        <begin position="249"/>
        <end position="273"/>
    </location>
</feature>
<feature type="transmembrane region" description="Helical" evidence="6">
    <location>
        <begin position="643"/>
        <end position="663"/>
    </location>
</feature>
<dbReference type="Proteomes" id="UP001519272">
    <property type="component" value="Unassembled WGS sequence"/>
</dbReference>
<keyword evidence="4 6" id="KW-1133">Transmembrane helix</keyword>
<accession>A0ABS4FMB5</accession>
<evidence type="ECO:0000256" key="6">
    <source>
        <dbReference type="SAM" id="Phobius"/>
    </source>
</evidence>
<evidence type="ECO:0000256" key="4">
    <source>
        <dbReference type="ARBA" id="ARBA00022989"/>
    </source>
</evidence>